<dbReference type="Pfam" id="PF02985">
    <property type="entry name" value="HEAT"/>
    <property type="match status" value="1"/>
</dbReference>
<dbReference type="InterPro" id="IPR052107">
    <property type="entry name" value="HEAT6"/>
</dbReference>
<reference evidence="3 4" key="1">
    <citation type="submission" date="2009-08" db="EMBL/GenBank/DDBJ databases">
        <title>The Genome Sequence of Spizellomyces punctatus strain DAOM BR117.</title>
        <authorList>
            <consortium name="The Broad Institute Genome Sequencing Platform"/>
            <person name="Russ C."/>
            <person name="Cuomo C."/>
            <person name="Shea T."/>
            <person name="Young S.K."/>
            <person name="Zeng Q."/>
            <person name="Koehrsen M."/>
            <person name="Haas B."/>
            <person name="Borodovsky M."/>
            <person name="Guigo R."/>
            <person name="Alvarado L."/>
            <person name="Berlin A."/>
            <person name="Bochicchio J."/>
            <person name="Borenstein D."/>
            <person name="Chapman S."/>
            <person name="Chen Z."/>
            <person name="Engels R."/>
            <person name="Freedman E."/>
            <person name="Gellesch M."/>
            <person name="Goldberg J."/>
            <person name="Griggs A."/>
            <person name="Gujja S."/>
            <person name="Heiman D."/>
            <person name="Hepburn T."/>
            <person name="Howarth C."/>
            <person name="Jen D."/>
            <person name="Larson L."/>
            <person name="Lewis B."/>
            <person name="Mehta T."/>
            <person name="Park D."/>
            <person name="Pearson M."/>
            <person name="Roberts A."/>
            <person name="Saif S."/>
            <person name="Shenoy N."/>
            <person name="Sisk P."/>
            <person name="Stolte C."/>
            <person name="Sykes S."/>
            <person name="Thomson T."/>
            <person name="Walk T."/>
            <person name="White J."/>
            <person name="Yandava C."/>
            <person name="Burger G."/>
            <person name="Gray M.W."/>
            <person name="Holland P.W.H."/>
            <person name="King N."/>
            <person name="Lang F.B.F."/>
            <person name="Roger A.J."/>
            <person name="Ruiz-Trillo I."/>
            <person name="Lander E."/>
            <person name="Nusbaum C."/>
        </authorList>
    </citation>
    <scope>NUCLEOTIDE SEQUENCE [LARGE SCALE GENOMIC DNA]</scope>
    <source>
        <strain evidence="3 4">DAOM BR117</strain>
    </source>
</reference>
<dbReference type="EMBL" id="KQ257461">
    <property type="protein sequence ID" value="KNC98329.1"/>
    <property type="molecule type" value="Genomic_DNA"/>
</dbReference>
<protein>
    <recommendedName>
        <fullName evidence="2">DUF4042 domain-containing protein</fullName>
    </recommendedName>
</protein>
<accession>A0A0L0HBS3</accession>
<name>A0A0L0HBS3_SPIPD</name>
<keyword evidence="4" id="KW-1185">Reference proteome</keyword>
<dbReference type="SUPFAM" id="SSF48371">
    <property type="entry name" value="ARM repeat"/>
    <property type="match status" value="1"/>
</dbReference>
<dbReference type="GeneID" id="27692524"/>
<proteinExistence type="predicted"/>
<gene>
    <name evidence="3" type="ORF">SPPG_09399</name>
</gene>
<dbReference type="InterPro" id="IPR000357">
    <property type="entry name" value="HEAT"/>
</dbReference>
<dbReference type="OrthoDB" id="422637at2759"/>
<dbReference type="PANTHER" id="PTHR13366:SF0">
    <property type="entry name" value="HEAT REPEAT-CONTAINING PROTEIN 6"/>
    <property type="match status" value="1"/>
</dbReference>
<evidence type="ECO:0000259" key="2">
    <source>
        <dbReference type="Pfam" id="PF13251"/>
    </source>
</evidence>
<organism evidence="3 4">
    <name type="scientific">Spizellomyces punctatus (strain DAOM BR117)</name>
    <dbReference type="NCBI Taxonomy" id="645134"/>
    <lineage>
        <taxon>Eukaryota</taxon>
        <taxon>Fungi</taxon>
        <taxon>Fungi incertae sedis</taxon>
        <taxon>Chytridiomycota</taxon>
        <taxon>Chytridiomycota incertae sedis</taxon>
        <taxon>Chytridiomycetes</taxon>
        <taxon>Spizellomycetales</taxon>
        <taxon>Spizellomycetaceae</taxon>
        <taxon>Spizellomyces</taxon>
    </lineage>
</organism>
<dbReference type="eggNOG" id="KOG4535">
    <property type="taxonomic scope" value="Eukaryota"/>
</dbReference>
<dbReference type="OMA" id="NIWDMEI"/>
<sequence>MQSAAATFDGLVVELTKCAPPIAGQANQESKRISILGDLVALSYPVKACSAENVRKLVVYGRKYWNHPPANGLFTDLLFQLFSKQKISLPTLDIQQEVIGQCVDFLLSALKSTGIPGTSRIDGDLRLNVLRTLGTVLFENGAACFKSHSALLNALTPLASEGSTDDDPEVRRMALTCLGNLCVKTGTKGANLQKEVYNILMRNLVGDVSEENTSKVVSSALRGLQLLINENKTLVQDSAPTLLSFLQQYGLALPTNSHSFTTTASAKLIKKPPRSLMTIPSDSEFSDGEIGLPRNRLRDSRLQLNAILCLQALAKAQAKLVYPYWFRFLPDPVEGPSAPSLISVMRDSESPKVRHAACAALMAFLEGSKQYLSVAEDSTIKTAFTSLSQKLAEQLREIHQGLLKAVKEETQPLLLTQELKCLGVLIKNCTYDRLRHNYRQDAYDAVTSRITPEDFGITSSVLECIAALLDAGTPLFSTPQADGLYALLDMVMALAKKPEHISVRVAALDVLCSVARNAPDVIGANWSKLVDILVDAETDAKDAVRAAALKLLEQYTHSCGAKEGVQVPPLNWWTDLVDHHVQTAIQDTFYAVRSLGCDCLSHFPSIIFENLPPKRQYACLALALGMVQDEDHTVRAAACRTLGVYVSHPAVMEDVLFLNDVATTIPQLATDKNINVRIRTSWALANLCDALASVGESAQKQGVDLAEVGITHETVVEIIRAGLAAAKDNDKCRSNGVRALGNIVRVCPPMLLVREAERLIKEIVLVVLKNVDSGSVKARWNACHALGNMLRTDAFPIGRASWTDAVYESLIGAVVTCKNFKVRISAAAAIAGPTTRDRYGTTELGASRNITKSMQAMVTGLENASNLDDAAFGEFKYGEQLSDQLQSTLTHLRNVLGANDLEIRGNEGRIEA</sequence>
<dbReference type="InterPro" id="IPR011989">
    <property type="entry name" value="ARM-like"/>
</dbReference>
<dbReference type="InterPro" id="IPR016024">
    <property type="entry name" value="ARM-type_fold"/>
</dbReference>
<dbReference type="PANTHER" id="PTHR13366">
    <property type="entry name" value="MALARIA ANTIGEN-RELATED"/>
    <property type="match status" value="1"/>
</dbReference>
<dbReference type="InParanoid" id="A0A0L0HBS3"/>
<feature type="domain" description="DUF4042" evidence="2">
    <location>
        <begin position="303"/>
        <end position="471"/>
    </location>
</feature>
<dbReference type="Proteomes" id="UP000053201">
    <property type="component" value="Unassembled WGS sequence"/>
</dbReference>
<dbReference type="Pfam" id="PF13251">
    <property type="entry name" value="DUF4042"/>
    <property type="match status" value="1"/>
</dbReference>
<dbReference type="InterPro" id="IPR025283">
    <property type="entry name" value="DUF4042"/>
</dbReference>
<keyword evidence="1" id="KW-0677">Repeat</keyword>
<dbReference type="VEuPathDB" id="FungiDB:SPPG_09399"/>
<evidence type="ECO:0000313" key="4">
    <source>
        <dbReference type="Proteomes" id="UP000053201"/>
    </source>
</evidence>
<evidence type="ECO:0000313" key="3">
    <source>
        <dbReference type="EMBL" id="KNC98329.1"/>
    </source>
</evidence>
<dbReference type="Gene3D" id="1.25.10.10">
    <property type="entry name" value="Leucine-rich Repeat Variant"/>
    <property type="match status" value="3"/>
</dbReference>
<dbReference type="AlphaFoldDB" id="A0A0L0HBS3"/>
<dbReference type="RefSeq" id="XP_016606369.1">
    <property type="nucleotide sequence ID" value="XM_016757562.1"/>
</dbReference>
<evidence type="ECO:0000256" key="1">
    <source>
        <dbReference type="ARBA" id="ARBA00022737"/>
    </source>
</evidence>